<dbReference type="InterPro" id="IPR008767">
    <property type="entry name" value="Phage_SPP1_head-tail_adaptor"/>
</dbReference>
<accession>A0A6J7WNZ4</accession>
<sequence length="113" mass="12842">MRIGDKKGSDISSSTMTRRVELYAPTRTSDGEGGYTTTFALQETVWGDFRPAQSTRALLEAELTFYQDAKVYIRYGTTISDTYQLKVEGKTYTIHSINDVDNQHRFLEINMNG</sequence>
<feature type="region of interest" description="Disordered" evidence="1">
    <location>
        <begin position="1"/>
        <end position="29"/>
    </location>
</feature>
<protein>
    <submittedName>
        <fullName evidence="2">COG5614 Bacteriophage head-tail adaptor</fullName>
    </submittedName>
</protein>
<proteinExistence type="predicted"/>
<evidence type="ECO:0000313" key="2">
    <source>
        <dbReference type="EMBL" id="CAB5218385.1"/>
    </source>
</evidence>
<evidence type="ECO:0000256" key="1">
    <source>
        <dbReference type="SAM" id="MobiDB-lite"/>
    </source>
</evidence>
<reference evidence="2" key="1">
    <citation type="submission" date="2020-05" db="EMBL/GenBank/DDBJ databases">
        <authorList>
            <person name="Chiriac C."/>
            <person name="Salcher M."/>
            <person name="Ghai R."/>
            <person name="Kavagutti S V."/>
        </authorList>
    </citation>
    <scope>NUCLEOTIDE SEQUENCE</scope>
</reference>
<dbReference type="Pfam" id="PF05521">
    <property type="entry name" value="Phage_HCP"/>
    <property type="match status" value="1"/>
</dbReference>
<name>A0A6J7WNZ4_9CAUD</name>
<dbReference type="InterPro" id="IPR038666">
    <property type="entry name" value="SSP1_head-tail_sf"/>
</dbReference>
<dbReference type="EMBL" id="LR798258">
    <property type="protein sequence ID" value="CAB5218385.1"/>
    <property type="molecule type" value="Genomic_DNA"/>
</dbReference>
<organism evidence="2">
    <name type="scientific">uncultured Caudovirales phage</name>
    <dbReference type="NCBI Taxonomy" id="2100421"/>
    <lineage>
        <taxon>Viruses</taxon>
        <taxon>Duplodnaviria</taxon>
        <taxon>Heunggongvirae</taxon>
        <taxon>Uroviricota</taxon>
        <taxon>Caudoviricetes</taxon>
        <taxon>Peduoviridae</taxon>
        <taxon>Maltschvirus</taxon>
        <taxon>Maltschvirus maltsch</taxon>
    </lineage>
</organism>
<dbReference type="NCBIfam" id="TIGR01563">
    <property type="entry name" value="gp16_SPP1"/>
    <property type="match status" value="1"/>
</dbReference>
<gene>
    <name evidence="2" type="ORF">UFOVP213_8</name>
</gene>
<dbReference type="Gene3D" id="2.40.10.270">
    <property type="entry name" value="Bacteriophage SPP1 head-tail adaptor protein"/>
    <property type="match status" value="1"/>
</dbReference>